<keyword evidence="1" id="KW-1133">Transmembrane helix</keyword>
<evidence type="ECO:0000313" key="3">
    <source>
        <dbReference type="Proteomes" id="UP000044938"/>
    </source>
</evidence>
<organism evidence="2 3">
    <name type="scientific">Mycobacterium tuberculosis</name>
    <dbReference type="NCBI Taxonomy" id="1773"/>
    <lineage>
        <taxon>Bacteria</taxon>
        <taxon>Bacillati</taxon>
        <taxon>Actinomycetota</taxon>
        <taxon>Actinomycetes</taxon>
        <taxon>Mycobacteriales</taxon>
        <taxon>Mycobacteriaceae</taxon>
        <taxon>Mycobacterium</taxon>
        <taxon>Mycobacterium tuberculosis complex</taxon>
    </lineage>
</organism>
<reference evidence="2 3" key="1">
    <citation type="submission" date="2015-03" db="EMBL/GenBank/DDBJ databases">
        <authorList>
            <consortium name="Pathogen Informatics"/>
        </authorList>
    </citation>
    <scope>NUCLEOTIDE SEQUENCE [LARGE SCALE GENOMIC DNA]</scope>
    <source>
        <strain evidence="2 3">M09401471</strain>
    </source>
</reference>
<accession>A0A655I2J2</accession>
<dbReference type="EMBL" id="CSAJ01000005">
    <property type="protein sequence ID" value="COV38288.1"/>
    <property type="molecule type" value="Genomic_DNA"/>
</dbReference>
<protein>
    <submittedName>
        <fullName evidence="2">Uncharacterized protein</fullName>
    </submittedName>
</protein>
<sequence>MLYVRPSPIAIITPTMGHAARMVFSMLAGDMFFPAALMISSFLRSTTRR</sequence>
<keyword evidence="1" id="KW-0472">Membrane</keyword>
<dbReference type="AlphaFoldDB" id="A0A655I2J2"/>
<gene>
    <name evidence="2" type="ORF">ERS007720_00081</name>
</gene>
<dbReference type="Proteomes" id="UP000044938">
    <property type="component" value="Unassembled WGS sequence"/>
</dbReference>
<keyword evidence="1" id="KW-0812">Transmembrane</keyword>
<evidence type="ECO:0000313" key="2">
    <source>
        <dbReference type="EMBL" id="COV38288.1"/>
    </source>
</evidence>
<evidence type="ECO:0000256" key="1">
    <source>
        <dbReference type="SAM" id="Phobius"/>
    </source>
</evidence>
<proteinExistence type="predicted"/>
<feature type="transmembrane region" description="Helical" evidence="1">
    <location>
        <begin position="20"/>
        <end position="43"/>
    </location>
</feature>
<name>A0A655I2J2_MYCTX</name>